<organism evidence="1 2">
    <name type="scientific">Aquisalinus luteolus</name>
    <dbReference type="NCBI Taxonomy" id="1566827"/>
    <lineage>
        <taxon>Bacteria</taxon>
        <taxon>Pseudomonadati</taxon>
        <taxon>Pseudomonadota</taxon>
        <taxon>Alphaproteobacteria</taxon>
        <taxon>Parvularculales</taxon>
        <taxon>Parvularculaceae</taxon>
        <taxon>Aquisalinus</taxon>
    </lineage>
</organism>
<keyword evidence="2" id="KW-1185">Reference proteome</keyword>
<reference evidence="1 2" key="1">
    <citation type="submission" date="2020-02" db="EMBL/GenBank/DDBJ databases">
        <title>Genome sequence of Parvularcula flava strain NH6-79.</title>
        <authorList>
            <person name="Abdul Karim M.H."/>
            <person name="Lam M.Q."/>
            <person name="Chen S.J."/>
            <person name="Yahya A."/>
            <person name="Shahir S."/>
            <person name="Shamsir M.S."/>
            <person name="Chong C.S."/>
        </authorList>
    </citation>
    <scope>NUCLEOTIDE SEQUENCE [LARGE SCALE GENOMIC DNA]</scope>
    <source>
        <strain evidence="1 2">NH6-79</strain>
    </source>
</reference>
<accession>A0ABX0HPG5</accession>
<evidence type="ECO:0000313" key="2">
    <source>
        <dbReference type="Proteomes" id="UP000818603"/>
    </source>
</evidence>
<comment type="caution">
    <text evidence="1">The sequence shown here is derived from an EMBL/GenBank/DDBJ whole genome shotgun (WGS) entry which is preliminary data.</text>
</comment>
<dbReference type="Proteomes" id="UP000818603">
    <property type="component" value="Unassembled WGS sequence"/>
</dbReference>
<proteinExistence type="predicted"/>
<dbReference type="EMBL" id="VCJR02000003">
    <property type="protein sequence ID" value="NHK29159.1"/>
    <property type="molecule type" value="Genomic_DNA"/>
</dbReference>
<gene>
    <name evidence="1" type="ORF">FF098_014660</name>
</gene>
<dbReference type="RefSeq" id="WP_155141904.1">
    <property type="nucleotide sequence ID" value="NZ_BMGZ01000003.1"/>
</dbReference>
<evidence type="ECO:0000313" key="1">
    <source>
        <dbReference type="EMBL" id="NHK29159.1"/>
    </source>
</evidence>
<protein>
    <submittedName>
        <fullName evidence="1">Uncharacterized protein</fullName>
    </submittedName>
</protein>
<sequence length="390" mass="43108">MMIVFRNDGELDIRALTTFGLSVKGTKGAIGRFGTGLKYACAVILRSGGEIALSIGGNSYRFEARNEEFRGETKSFVYLIGPGDVTQLGFTTDLGRDWEPWQAFREIYSNCKDENGETFHRQGAAPVSSAGQTVIAVTLKQFDAIFYSLEEYFINPEEDPLWENDTIAVYAGRSKHIFYQGIRVHELKHPAAFRYNFKRYIELTEDRTVKYPFIIDSYLVDFLPECTEPVVCEKVVSTESQYERSLEFTEHKGKPSAAFAGAVVSAGCKASMASMQLVRMALPENDPNSMTVASRASKGAKELSNAVALADNLGLDRSDITWVLGEGLPVPGDYAIRDQNVILAEAILDDQPRMNLAVAEAICSIRNKGRPFPVLFCAAEGLAKARGEQQ</sequence>
<name>A0ABX0HPG5_9PROT</name>